<evidence type="ECO:0000256" key="9">
    <source>
        <dbReference type="SAM" id="MobiDB-lite"/>
    </source>
</evidence>
<dbReference type="Gene3D" id="3.40.430.10">
    <property type="entry name" value="Dihydrofolate Reductase, subunit A"/>
    <property type="match status" value="1"/>
</dbReference>
<dbReference type="InterPro" id="IPR002734">
    <property type="entry name" value="RibDG_C"/>
</dbReference>
<dbReference type="InterPro" id="IPR050765">
    <property type="entry name" value="Riboflavin_Biosynth_HTPR"/>
</dbReference>
<evidence type="ECO:0000256" key="8">
    <source>
        <dbReference type="ARBA" id="ARBA00023002"/>
    </source>
</evidence>
<keyword evidence="7" id="KW-0521">NADP</keyword>
<evidence type="ECO:0000259" key="10">
    <source>
        <dbReference type="PROSITE" id="PS51747"/>
    </source>
</evidence>
<keyword evidence="8" id="KW-0560">Oxidoreductase</keyword>
<dbReference type="RefSeq" id="WP_037548584.1">
    <property type="nucleotide sequence ID" value="NZ_JNUP01000066.1"/>
</dbReference>
<dbReference type="GO" id="GO:0009231">
    <property type="term" value="P:riboflavin biosynthetic process"/>
    <property type="evidence" value="ECO:0007669"/>
    <property type="project" value="UniProtKB-UniPathway"/>
</dbReference>
<comment type="pathway">
    <text evidence="2">Cofactor biosynthesis; riboflavin biosynthesis; 5-amino-6-(D-ribitylamino)uracil from GTP: step 2/4.</text>
</comment>
<comment type="function">
    <text evidence="1">Converts 2,5-diamino-6-(ribosylamino)-4(3h)-pyrimidinone 5'-phosphate into 5-amino-6-(ribosylamino)-2,4(1h,3h)-pyrimidinedione 5'-phosphate.</text>
</comment>
<dbReference type="STRING" id="1480694.DC28_11335"/>
<evidence type="ECO:0000313" key="12">
    <source>
        <dbReference type="Proteomes" id="UP000029692"/>
    </source>
</evidence>
<dbReference type="Pfam" id="PF01872">
    <property type="entry name" value="RibD_C"/>
    <property type="match status" value="1"/>
</dbReference>
<dbReference type="EC" id="3.5.4.26" evidence="5"/>
<evidence type="ECO:0000256" key="5">
    <source>
        <dbReference type="ARBA" id="ARBA00012766"/>
    </source>
</evidence>
<evidence type="ECO:0000256" key="4">
    <source>
        <dbReference type="ARBA" id="ARBA00007417"/>
    </source>
</evidence>
<evidence type="ECO:0000313" key="11">
    <source>
        <dbReference type="EMBL" id="KGE71389.1"/>
    </source>
</evidence>
<organism evidence="11 12">
    <name type="scientific">Spirochaeta lutea</name>
    <dbReference type="NCBI Taxonomy" id="1480694"/>
    <lineage>
        <taxon>Bacteria</taxon>
        <taxon>Pseudomonadati</taxon>
        <taxon>Spirochaetota</taxon>
        <taxon>Spirochaetia</taxon>
        <taxon>Spirochaetales</taxon>
        <taxon>Spirochaetaceae</taxon>
        <taxon>Spirochaeta</taxon>
    </lineage>
</organism>
<evidence type="ECO:0000256" key="6">
    <source>
        <dbReference type="ARBA" id="ARBA00019930"/>
    </source>
</evidence>
<proteinExistence type="inferred from homology"/>
<name>A0A098QUM4_9SPIO</name>
<feature type="domain" description="CMP/dCMP-type deaminase" evidence="10">
    <location>
        <begin position="1"/>
        <end position="131"/>
    </location>
</feature>
<accession>A0A098QUM4</accession>
<evidence type="ECO:0000256" key="2">
    <source>
        <dbReference type="ARBA" id="ARBA00004882"/>
    </source>
</evidence>
<dbReference type="CDD" id="cd01284">
    <property type="entry name" value="Riboflavin_deaminase-reductase"/>
    <property type="match status" value="1"/>
</dbReference>
<dbReference type="GO" id="GO:0008835">
    <property type="term" value="F:diaminohydroxyphosphoribosylaminopyrimidine deaminase activity"/>
    <property type="evidence" value="ECO:0007669"/>
    <property type="project" value="UniProtKB-EC"/>
</dbReference>
<dbReference type="SUPFAM" id="SSF53597">
    <property type="entry name" value="Dihydrofolate reductase-like"/>
    <property type="match status" value="1"/>
</dbReference>
<dbReference type="SUPFAM" id="SSF53927">
    <property type="entry name" value="Cytidine deaminase-like"/>
    <property type="match status" value="1"/>
</dbReference>
<dbReference type="InterPro" id="IPR024072">
    <property type="entry name" value="DHFR-like_dom_sf"/>
</dbReference>
<reference evidence="11 12" key="1">
    <citation type="submission" date="2014-05" db="EMBL/GenBank/DDBJ databases">
        <title>De novo Genome Sequence of Spirocheata sp.</title>
        <authorList>
            <person name="Shivani Y."/>
            <person name="Subhash Y."/>
            <person name="Tushar L."/>
            <person name="Sasikala C."/>
            <person name="Ramana C.V."/>
        </authorList>
    </citation>
    <scope>NUCLEOTIDE SEQUENCE [LARGE SCALE GENOMIC DNA]</scope>
    <source>
        <strain evidence="11 12">JC230</strain>
    </source>
</reference>
<comment type="similarity">
    <text evidence="3">In the N-terminal section; belongs to the cytidine and deoxycytidylate deaminase family.</text>
</comment>
<dbReference type="PROSITE" id="PS51747">
    <property type="entry name" value="CYT_DCMP_DEAMINASES_2"/>
    <property type="match status" value="1"/>
</dbReference>
<gene>
    <name evidence="11" type="ORF">DC28_11335</name>
</gene>
<feature type="region of interest" description="Disordered" evidence="9">
    <location>
        <begin position="155"/>
        <end position="176"/>
    </location>
</feature>
<dbReference type="Gene3D" id="3.40.140.10">
    <property type="entry name" value="Cytidine Deaminase, domain 2"/>
    <property type="match status" value="1"/>
</dbReference>
<evidence type="ECO:0000256" key="1">
    <source>
        <dbReference type="ARBA" id="ARBA00002151"/>
    </source>
</evidence>
<dbReference type="InterPro" id="IPR016193">
    <property type="entry name" value="Cytidine_deaminase-like"/>
</dbReference>
<comment type="caution">
    <text evidence="11">The sequence shown here is derived from an EMBL/GenBank/DDBJ whole genome shotgun (WGS) entry which is preliminary data.</text>
</comment>
<dbReference type="PANTHER" id="PTHR38011:SF7">
    <property type="entry name" value="2,5-DIAMINO-6-RIBOSYLAMINO-4(3H)-PYRIMIDINONE 5'-PHOSPHATE REDUCTASE"/>
    <property type="match status" value="1"/>
</dbReference>
<sequence length="429" mass="46304">MTNSPMDRAIELARTAGPEVHPNPRVGAVLVLDSQIIGQGYHPGPGQPHAEEAAIQSALEGGASLQDLSRAELYCTLEPCCSTYPGKHRPACTDLIIRHRIARVIIATLDPNPRVRGRGISALRRAGIDVDIGPGAAQALSLNPDYLAMMLTRELPGDSQSPPQDQGEDSQEVPSSLLIPGDAGVTLKIATSWEGQIGPSLEQTMDITSPAARDWARVLRGNFQAVIFGLGTLLTDNPRYLAGAPGYTPVRQPLRVIMDTRLNAARPGADLALVDTLDAGPVLIFCGPLDSPAMVQRSQDLQARGFQIQALQPRDVHPLGGLNPGRVLEHLRDRGITRTLVETGPRLSASFLRAGLVNRLLWFREPVLLGRGINAMEYLPGFPGGPNLPMKRRYSWQIGSTEVNLFDLPADNPNAHGISQEAAYVHRTH</sequence>
<keyword evidence="12" id="KW-1185">Reference proteome</keyword>
<protein>
    <recommendedName>
        <fullName evidence="6">Riboflavin biosynthesis protein RibD</fullName>
        <ecNumber evidence="5">3.5.4.26</ecNumber>
    </recommendedName>
</protein>
<evidence type="ECO:0000256" key="7">
    <source>
        <dbReference type="ARBA" id="ARBA00022857"/>
    </source>
</evidence>
<dbReference type="eggNOG" id="COG0117">
    <property type="taxonomic scope" value="Bacteria"/>
</dbReference>
<dbReference type="OrthoDB" id="9800865at2"/>
<dbReference type="Proteomes" id="UP000029692">
    <property type="component" value="Unassembled WGS sequence"/>
</dbReference>
<dbReference type="GO" id="GO:0008703">
    <property type="term" value="F:5-amino-6-(5-phosphoribosylamino)uracil reductase activity"/>
    <property type="evidence" value="ECO:0007669"/>
    <property type="project" value="InterPro"/>
</dbReference>
<evidence type="ECO:0000256" key="3">
    <source>
        <dbReference type="ARBA" id="ARBA00005259"/>
    </source>
</evidence>
<comment type="similarity">
    <text evidence="4">In the C-terminal section; belongs to the HTP reductase family.</text>
</comment>
<dbReference type="eggNOG" id="COG1985">
    <property type="taxonomic scope" value="Bacteria"/>
</dbReference>
<dbReference type="Pfam" id="PF00383">
    <property type="entry name" value="dCMP_cyt_deam_1"/>
    <property type="match status" value="1"/>
</dbReference>
<dbReference type="UniPathway" id="UPA00275">
    <property type="reaction ID" value="UER00401"/>
</dbReference>
<dbReference type="EMBL" id="JNUP01000066">
    <property type="protein sequence ID" value="KGE71389.1"/>
    <property type="molecule type" value="Genomic_DNA"/>
</dbReference>
<dbReference type="AlphaFoldDB" id="A0A098QUM4"/>
<dbReference type="InterPro" id="IPR002125">
    <property type="entry name" value="CMP_dCMP_dom"/>
</dbReference>
<dbReference type="PANTHER" id="PTHR38011">
    <property type="entry name" value="DIHYDROFOLATE REDUCTASE FAMILY PROTEIN (AFU_ORTHOLOGUE AFUA_8G06820)"/>
    <property type="match status" value="1"/>
</dbReference>